<comment type="caution">
    <text evidence="1">The sequence shown here is derived from an EMBL/GenBank/DDBJ whole genome shotgun (WGS) entry which is preliminary data.</text>
</comment>
<dbReference type="Proteomes" id="UP000056732">
    <property type="component" value="Unassembled WGS sequence"/>
</dbReference>
<dbReference type="AlphaFoldDB" id="A0AAW3N9L8"/>
<dbReference type="InterPro" id="IPR025459">
    <property type="entry name" value="DUF4279"/>
</dbReference>
<protein>
    <recommendedName>
        <fullName evidence="3">DUF4279 domain-containing protein</fullName>
    </recommendedName>
</protein>
<name>A0AAW3N9L8_9BURK</name>
<dbReference type="Pfam" id="PF14106">
    <property type="entry name" value="DUF4279"/>
    <property type="match status" value="1"/>
</dbReference>
<sequence>MPHNSFTSNESMHALAYATFIISSDGTAPEVWTDYFEVSPSRTITKGQPYVLPSGRLSDRPGKLDLWALESKSAVQSDQLEPHLRYLVERLALPRIGLRELVERAGARMRFFCYWFNEMGDRIPDVPEDVRVMINALGGIIEIGEYR</sequence>
<gene>
    <name evidence="1" type="ORF">WK53_10815</name>
</gene>
<evidence type="ECO:0000313" key="2">
    <source>
        <dbReference type="Proteomes" id="UP000056732"/>
    </source>
</evidence>
<accession>A0AAW3N9L8</accession>
<organism evidence="1 2">
    <name type="scientific">Burkholderia ubonensis</name>
    <dbReference type="NCBI Taxonomy" id="101571"/>
    <lineage>
        <taxon>Bacteria</taxon>
        <taxon>Pseudomonadati</taxon>
        <taxon>Pseudomonadota</taxon>
        <taxon>Betaproteobacteria</taxon>
        <taxon>Burkholderiales</taxon>
        <taxon>Burkholderiaceae</taxon>
        <taxon>Burkholderia</taxon>
        <taxon>Burkholderia cepacia complex</taxon>
    </lineage>
</organism>
<evidence type="ECO:0000313" key="1">
    <source>
        <dbReference type="EMBL" id="KVT50354.1"/>
    </source>
</evidence>
<evidence type="ECO:0008006" key="3">
    <source>
        <dbReference type="Google" id="ProtNLM"/>
    </source>
</evidence>
<proteinExistence type="predicted"/>
<dbReference type="EMBL" id="LPDO01000096">
    <property type="protein sequence ID" value="KVT50354.1"/>
    <property type="molecule type" value="Genomic_DNA"/>
</dbReference>
<reference evidence="1 2" key="1">
    <citation type="submission" date="2015-11" db="EMBL/GenBank/DDBJ databases">
        <title>Expanding the genomic diversity of Burkholderia species for the development of highly accurate diagnostics.</title>
        <authorList>
            <person name="Sahl J."/>
            <person name="Keim P."/>
            <person name="Wagner D."/>
        </authorList>
    </citation>
    <scope>NUCLEOTIDE SEQUENCE [LARGE SCALE GENOMIC DNA]</scope>
    <source>
        <strain evidence="1 2">MSMB1137WGS</strain>
    </source>
</reference>